<evidence type="ECO:0000313" key="2">
    <source>
        <dbReference type="Proteomes" id="UP000789405"/>
    </source>
</evidence>
<evidence type="ECO:0000313" key="1">
    <source>
        <dbReference type="EMBL" id="CAG8618824.1"/>
    </source>
</evidence>
<accession>A0A9N9D0Q3</accession>
<sequence>MPPLNLSNLSQLNEYSALLDRDKHRVGSLKIYEYLRNHNVNCVMFENDGFPAILGRYKSKMFFVVVHYWNPDIPRYADGEDLKEAYKRYEKFMWQFSSKFMSFFYCTLKITDDVKEMVKRNRHRYNTFYVNDASKIKDHLECSEETRVNSYNFGRSSRFDEEIKKMLRFFTLAKNPSLDYPTGIKFHELVLYDIDIDGMNFELEYCGFDMFAFLDGEFGLDRKGYSYYFVIKDGTLDSGTSVVDGQVEALNAAIMKFFQIKWEKLYGIFFYKEDNDEISRLKAK</sequence>
<dbReference type="EMBL" id="CAJVPY010004423">
    <property type="protein sequence ID" value="CAG8618824.1"/>
    <property type="molecule type" value="Genomic_DNA"/>
</dbReference>
<keyword evidence="2" id="KW-1185">Reference proteome</keyword>
<reference evidence="1" key="1">
    <citation type="submission" date="2021-06" db="EMBL/GenBank/DDBJ databases">
        <authorList>
            <person name="Kallberg Y."/>
            <person name="Tangrot J."/>
            <person name="Rosling A."/>
        </authorList>
    </citation>
    <scope>NUCLEOTIDE SEQUENCE</scope>
    <source>
        <strain evidence="1">MA453B</strain>
    </source>
</reference>
<gene>
    <name evidence="1" type="ORF">DERYTH_LOCUS8529</name>
</gene>
<comment type="caution">
    <text evidence="1">The sequence shown here is derived from an EMBL/GenBank/DDBJ whole genome shotgun (WGS) entry which is preliminary data.</text>
</comment>
<organism evidence="1 2">
    <name type="scientific">Dentiscutata erythropus</name>
    <dbReference type="NCBI Taxonomy" id="1348616"/>
    <lineage>
        <taxon>Eukaryota</taxon>
        <taxon>Fungi</taxon>
        <taxon>Fungi incertae sedis</taxon>
        <taxon>Mucoromycota</taxon>
        <taxon>Glomeromycotina</taxon>
        <taxon>Glomeromycetes</taxon>
        <taxon>Diversisporales</taxon>
        <taxon>Gigasporaceae</taxon>
        <taxon>Dentiscutata</taxon>
    </lineage>
</organism>
<proteinExistence type="predicted"/>
<protein>
    <submittedName>
        <fullName evidence="1">23563_t:CDS:1</fullName>
    </submittedName>
</protein>
<dbReference type="Proteomes" id="UP000789405">
    <property type="component" value="Unassembled WGS sequence"/>
</dbReference>
<dbReference type="AlphaFoldDB" id="A0A9N9D0Q3"/>
<name>A0A9N9D0Q3_9GLOM</name>